<gene>
    <name evidence="5" type="ORF">JIV24_04035</name>
</gene>
<feature type="domain" description="DNA mismatch repair proteins mutS family" evidence="4">
    <location>
        <begin position="322"/>
        <end position="525"/>
    </location>
</feature>
<dbReference type="EMBL" id="JAENRR010000006">
    <property type="protein sequence ID" value="MBK3516499.1"/>
    <property type="molecule type" value="Genomic_DNA"/>
</dbReference>
<dbReference type="SMART" id="SM00534">
    <property type="entry name" value="MUTSac"/>
    <property type="match status" value="1"/>
</dbReference>
<accession>A0ABS1HH19</accession>
<dbReference type="Pfam" id="PF00488">
    <property type="entry name" value="MutS_V"/>
    <property type="match status" value="1"/>
</dbReference>
<proteinExistence type="predicted"/>
<dbReference type="RefSeq" id="WP_200463728.1">
    <property type="nucleotide sequence ID" value="NZ_JAENRR010000006.1"/>
</dbReference>
<dbReference type="Gene3D" id="3.40.50.300">
    <property type="entry name" value="P-loop containing nucleotide triphosphate hydrolases"/>
    <property type="match status" value="1"/>
</dbReference>
<dbReference type="InterPro" id="IPR027417">
    <property type="entry name" value="P-loop_NTPase"/>
</dbReference>
<dbReference type="PANTHER" id="PTHR11361:SF14">
    <property type="entry name" value="DNA MISMATCH REPAIR PROTEIN MUTS, TYPE 2"/>
    <property type="match status" value="1"/>
</dbReference>
<protein>
    <recommendedName>
        <fullName evidence="4">DNA mismatch repair proteins mutS family domain-containing protein</fullName>
    </recommendedName>
</protein>
<evidence type="ECO:0000259" key="4">
    <source>
        <dbReference type="SMART" id="SM00534"/>
    </source>
</evidence>
<evidence type="ECO:0000256" key="3">
    <source>
        <dbReference type="ARBA" id="ARBA00023125"/>
    </source>
</evidence>
<dbReference type="InterPro" id="IPR000432">
    <property type="entry name" value="DNA_mismatch_repair_MutS_C"/>
</dbReference>
<evidence type="ECO:0000256" key="1">
    <source>
        <dbReference type="ARBA" id="ARBA00022741"/>
    </source>
</evidence>
<comment type="caution">
    <text evidence="5">The sequence shown here is derived from an EMBL/GenBank/DDBJ whole genome shotgun (WGS) entry which is preliminary data.</text>
</comment>
<reference evidence="5 6" key="1">
    <citation type="submission" date="2021-01" db="EMBL/GenBank/DDBJ databases">
        <title>Carboxyliciviraga sp.nov., isolated from coastal sediments.</title>
        <authorList>
            <person name="Lu D."/>
            <person name="Zhang T."/>
        </authorList>
    </citation>
    <scope>NUCLEOTIDE SEQUENCE [LARGE SCALE GENOMIC DNA]</scope>
    <source>
        <strain evidence="5 6">N1Y132</strain>
    </source>
</reference>
<keyword evidence="1" id="KW-0547">Nucleotide-binding</keyword>
<evidence type="ECO:0000256" key="2">
    <source>
        <dbReference type="ARBA" id="ARBA00022840"/>
    </source>
</evidence>
<name>A0ABS1HH19_9BACT</name>
<keyword evidence="2" id="KW-0067">ATP-binding</keyword>
<evidence type="ECO:0000313" key="5">
    <source>
        <dbReference type="EMBL" id="MBK3516499.1"/>
    </source>
</evidence>
<keyword evidence="6" id="KW-1185">Reference proteome</keyword>
<keyword evidence="3" id="KW-0238">DNA-binding</keyword>
<dbReference type="InterPro" id="IPR045076">
    <property type="entry name" value="MutS"/>
</dbReference>
<dbReference type="PANTHER" id="PTHR11361">
    <property type="entry name" value="DNA MISMATCH REPAIR PROTEIN MUTS FAMILY MEMBER"/>
    <property type="match status" value="1"/>
</dbReference>
<sequence length="527" mass="60184">MCIKKVIAFTNFNSFYCKYKPLTPYGLEHKDAMHFYCTHKELDEVHEITDVLIQFIHSDEHKALKTEHHLNRIDRLNSLNKSEFDTVDLHLIKKFLLNYRAITALLPQDIKTIIGHNSNHESLWNALSPNVETDESFYLSSAFSNELKLIREAIQLVNTHLSTLIKETLASIEEKYQLPFSGREFLLVSKTRTELQEAKELRCEFYDSHLMKVKPVFGKNYLNKQFEKEKLLLKETEAERDILTELSKLIVNEKQQLHQSIEAIRLLDTTLAKARLASQLKLTKPNYKASHLKVTEGFHYPLWETHQSKGLAYTPLNATFNSNTILLSGSNMGGKTVLFKTLAFLQLLTQLGFRIPATEFHTSVFSAIHVLGTTQANSIEGLSSFGEEIHQLTNALDSKESRLLFVDELAKTTNATEAKAILCAVLNFITKNKQLTGFFSTHFTKIPDMEGVSKHRMKGLNKESFEKHYQKESAAISDKIRLINAFMQYEVIADNDSKKSKDALSIAGILGLQPEILKDANNYLKKK</sequence>
<dbReference type="Proteomes" id="UP000605676">
    <property type="component" value="Unassembled WGS sequence"/>
</dbReference>
<evidence type="ECO:0000313" key="6">
    <source>
        <dbReference type="Proteomes" id="UP000605676"/>
    </source>
</evidence>
<organism evidence="5 6">
    <name type="scientific">Carboxylicivirga marina</name>
    <dbReference type="NCBI Taxonomy" id="2800988"/>
    <lineage>
        <taxon>Bacteria</taxon>
        <taxon>Pseudomonadati</taxon>
        <taxon>Bacteroidota</taxon>
        <taxon>Bacteroidia</taxon>
        <taxon>Marinilabiliales</taxon>
        <taxon>Marinilabiliaceae</taxon>
        <taxon>Carboxylicivirga</taxon>
    </lineage>
</organism>
<dbReference type="SUPFAM" id="SSF52540">
    <property type="entry name" value="P-loop containing nucleoside triphosphate hydrolases"/>
    <property type="match status" value="1"/>
</dbReference>